<evidence type="ECO:0000256" key="16">
    <source>
        <dbReference type="ARBA" id="ARBA00023242"/>
    </source>
</evidence>
<comment type="subcellular location">
    <subcellularLocation>
        <location evidence="4">Cytoplasm</location>
        <location evidence="4">Cell cortex</location>
    </subcellularLocation>
    <subcellularLocation>
        <location evidence="3">Lipid droplet</location>
    </subcellularLocation>
    <subcellularLocation>
        <location evidence="2">Nucleus</location>
    </subcellularLocation>
</comment>
<dbReference type="PANTHER" id="PTHR10131:SF152">
    <property type="entry name" value="TNF RECEPTOR-ASSOCIATED FACTOR 6"/>
    <property type="match status" value="1"/>
</dbReference>
<dbReference type="SMART" id="SM00061">
    <property type="entry name" value="MATH"/>
    <property type="match status" value="1"/>
</dbReference>
<dbReference type="Gene3D" id="2.60.210.10">
    <property type="entry name" value="Apoptosis, Tumor Necrosis Factor Receptor Associated Protein 2, Chain A"/>
    <property type="match status" value="1"/>
</dbReference>
<dbReference type="PROSITE" id="PS50144">
    <property type="entry name" value="MATH"/>
    <property type="match status" value="1"/>
</dbReference>
<feature type="domain" description="TRAF-type" evidence="22">
    <location>
        <begin position="186"/>
        <end position="240"/>
    </location>
</feature>
<evidence type="ECO:0000256" key="8">
    <source>
        <dbReference type="ARBA" id="ARBA00022490"/>
    </source>
</evidence>
<name>A0ABY7E5F1_MYAAR</name>
<protein>
    <recommendedName>
        <fullName evidence="7">RING-type E3 ubiquitin transferase</fullName>
        <ecNumber evidence="7">2.3.2.27</ecNumber>
    </recommendedName>
    <alternativeName>
        <fullName evidence="17">E3 ubiquitin-protein ligase TRAF6</fullName>
    </alternativeName>
</protein>
<keyword evidence="24" id="KW-1185">Reference proteome</keyword>
<dbReference type="Pfam" id="PF13923">
    <property type="entry name" value="zf-C3HC4_2"/>
    <property type="match status" value="1"/>
</dbReference>
<evidence type="ECO:0000256" key="14">
    <source>
        <dbReference type="ARBA" id="ARBA00022786"/>
    </source>
</evidence>
<reference evidence="23" key="1">
    <citation type="submission" date="2022-11" db="EMBL/GenBank/DDBJ databases">
        <title>Centuries of genome instability and evolution in soft-shell clam transmissible cancer (bioRxiv).</title>
        <authorList>
            <person name="Hart S.F.M."/>
            <person name="Yonemitsu M.A."/>
            <person name="Giersch R.M."/>
            <person name="Beal B.F."/>
            <person name="Arriagada G."/>
            <person name="Davis B.W."/>
            <person name="Ostrander E.A."/>
            <person name="Goff S.P."/>
            <person name="Metzger M.J."/>
        </authorList>
    </citation>
    <scope>NUCLEOTIDE SEQUENCE</scope>
    <source>
        <strain evidence="23">MELC-2E11</strain>
        <tissue evidence="23">Siphon/mantle</tissue>
    </source>
</reference>
<dbReference type="EMBL" id="CP111015">
    <property type="protein sequence ID" value="WAR04017.1"/>
    <property type="molecule type" value="Genomic_DNA"/>
</dbReference>
<evidence type="ECO:0000256" key="13">
    <source>
        <dbReference type="ARBA" id="ARBA00022771"/>
    </source>
</evidence>
<evidence type="ECO:0000256" key="6">
    <source>
        <dbReference type="ARBA" id="ARBA00006608"/>
    </source>
</evidence>
<dbReference type="EC" id="2.3.2.27" evidence="7"/>
<evidence type="ECO:0000256" key="18">
    <source>
        <dbReference type="PROSITE-ProRule" id="PRU00207"/>
    </source>
</evidence>
<evidence type="ECO:0000256" key="5">
    <source>
        <dbReference type="ARBA" id="ARBA00004906"/>
    </source>
</evidence>
<comment type="pathway">
    <text evidence="5">Protein modification; protein ubiquitination.</text>
</comment>
<evidence type="ECO:0000256" key="12">
    <source>
        <dbReference type="ARBA" id="ARBA00022737"/>
    </source>
</evidence>
<dbReference type="SUPFAM" id="SSF57850">
    <property type="entry name" value="RING/U-box"/>
    <property type="match status" value="1"/>
</dbReference>
<evidence type="ECO:0000313" key="24">
    <source>
        <dbReference type="Proteomes" id="UP001164746"/>
    </source>
</evidence>
<dbReference type="SMART" id="SM00184">
    <property type="entry name" value="RING"/>
    <property type="match status" value="1"/>
</dbReference>
<evidence type="ECO:0000256" key="10">
    <source>
        <dbReference type="ARBA" id="ARBA00022679"/>
    </source>
</evidence>
<evidence type="ECO:0000256" key="1">
    <source>
        <dbReference type="ARBA" id="ARBA00000900"/>
    </source>
</evidence>
<dbReference type="InterPro" id="IPR017907">
    <property type="entry name" value="Znf_RING_CS"/>
</dbReference>
<evidence type="ECO:0000313" key="23">
    <source>
        <dbReference type="EMBL" id="WAR04017.1"/>
    </source>
</evidence>
<dbReference type="Pfam" id="PF02176">
    <property type="entry name" value="zf-TRAF"/>
    <property type="match status" value="1"/>
</dbReference>
<dbReference type="PIRSF" id="PIRSF015614">
    <property type="entry name" value="TRAF"/>
    <property type="match status" value="1"/>
</dbReference>
<gene>
    <name evidence="23" type="ORF">MAR_010575</name>
</gene>
<feature type="domain" description="RING-type" evidence="20">
    <location>
        <begin position="69"/>
        <end position="108"/>
    </location>
</feature>
<comment type="similarity">
    <text evidence="6">Belongs to the TNF receptor-associated factor family. A subfamily.</text>
</comment>
<keyword evidence="9" id="KW-0551">Lipid droplet</keyword>
<dbReference type="Pfam" id="PF21355">
    <property type="entry name" value="TRAF-mep_MATH"/>
    <property type="match status" value="1"/>
</dbReference>
<keyword evidence="14" id="KW-0833">Ubl conjugation pathway</keyword>
<evidence type="ECO:0000259" key="22">
    <source>
        <dbReference type="PROSITE" id="PS50145"/>
    </source>
</evidence>
<evidence type="ECO:0000256" key="4">
    <source>
        <dbReference type="ARBA" id="ARBA00004544"/>
    </source>
</evidence>
<dbReference type="PROSITE" id="PS00518">
    <property type="entry name" value="ZF_RING_1"/>
    <property type="match status" value="1"/>
</dbReference>
<accession>A0ABY7E5F1</accession>
<feature type="region of interest" description="Disordered" evidence="19">
    <location>
        <begin position="381"/>
        <end position="423"/>
    </location>
</feature>
<keyword evidence="16" id="KW-0539">Nucleus</keyword>
<evidence type="ECO:0000256" key="3">
    <source>
        <dbReference type="ARBA" id="ARBA00004502"/>
    </source>
</evidence>
<dbReference type="InterPro" id="IPR027139">
    <property type="entry name" value="TRAF6_RING-HC"/>
</dbReference>
<dbReference type="PROSITE" id="PS50145">
    <property type="entry name" value="ZF_TRAF"/>
    <property type="match status" value="2"/>
</dbReference>
<evidence type="ECO:0000256" key="9">
    <source>
        <dbReference type="ARBA" id="ARBA00022677"/>
    </source>
</evidence>
<dbReference type="CDD" id="cd16643">
    <property type="entry name" value="mRING-HC-C3HC3D_TRAF6"/>
    <property type="match status" value="1"/>
</dbReference>
<dbReference type="InterPro" id="IPR002083">
    <property type="entry name" value="MATH/TRAF_dom"/>
</dbReference>
<dbReference type="InterPro" id="IPR001293">
    <property type="entry name" value="Znf_TRAF"/>
</dbReference>
<dbReference type="InterPro" id="IPR008974">
    <property type="entry name" value="TRAF-like"/>
</dbReference>
<comment type="catalytic activity">
    <reaction evidence="1">
        <text>S-ubiquitinyl-[E2 ubiquitin-conjugating enzyme]-L-cysteine + [acceptor protein]-L-lysine = [E2 ubiquitin-conjugating enzyme]-L-cysteine + N(6)-ubiquitinyl-[acceptor protein]-L-lysine.</text>
        <dbReference type="EC" id="2.3.2.27"/>
    </reaction>
</comment>
<evidence type="ECO:0000256" key="15">
    <source>
        <dbReference type="ARBA" id="ARBA00022833"/>
    </source>
</evidence>
<feature type="compositionally biased region" description="Low complexity" evidence="19">
    <location>
        <begin position="32"/>
        <end position="43"/>
    </location>
</feature>
<dbReference type="InterPro" id="IPR013083">
    <property type="entry name" value="Znf_RING/FYVE/PHD"/>
</dbReference>
<sequence length="644" mass="72145">MFGFQAGGRVGELSVMSGNSHTWTPPITGQYSSSSSNDSATFSPDNPVFDTSRGWDVEVVPSISEKYTCVICMFLLREPLQTECGHRFCRPCITRWLRESDSRCPVDNQRLDEGQLFPDNFAKREILQLTSHYQECSYTQVLCINGCSERMARGDLAEHLATLCTRRRLKCERCHQEMPADKEKDHGENCPEASMLCPNCQQSLIRSTLTSHMLSECPRAITKCQYNMLGCDFEGERQGLPDHEASVMPYHMSLINQTLMRFCILFGLQPHPGTSGPRHPSSLGFLPTENSMTGSGAASFPSYFRPGAQPSSNTLSTLQQLLSHVHGQASPGSSSPAHSLPVQTVSFTSEATCSSVTCTAEGLVHASLVDSLVPQPTALTEIRTEQRNNSPQTDEQTTSSTRTRVNETSFTSHPKASDFENNEEVPRLSMQELLSIKCQNDIQDESLARHDQQLMDISHQCEYHEKIIRDLKSKVKTLESTVQDFEGRNGNGVYVWKIKNYMKLRRDAEKGDVTAIHSGSFYSSFYGYKLCIRVNLNGVDSAKGTHLSLFIHFMQGEYDEMLDWPFSGKIVLTVMDQNPICEMRSHISETLMSKPNLAAFQKPTSNRNHKGFGYMEFLPLNVIDGSTYVRNDTLIIRAMVIPNP</sequence>
<dbReference type="Gene3D" id="3.30.40.10">
    <property type="entry name" value="Zinc/RING finger domain, C3HC4 (zinc finger)"/>
    <property type="match status" value="3"/>
</dbReference>
<keyword evidence="10" id="KW-0808">Transferase</keyword>
<feature type="domain" description="TRAF-type" evidence="22">
    <location>
        <begin position="131"/>
        <end position="182"/>
    </location>
</feature>
<feature type="zinc finger region" description="TRAF-type" evidence="18">
    <location>
        <begin position="186"/>
        <end position="240"/>
    </location>
</feature>
<feature type="region of interest" description="Disordered" evidence="19">
    <location>
        <begin position="26"/>
        <end position="45"/>
    </location>
</feature>
<feature type="compositionally biased region" description="Polar residues" evidence="19">
    <location>
        <begin position="387"/>
        <end position="414"/>
    </location>
</feature>
<dbReference type="SUPFAM" id="SSF49599">
    <property type="entry name" value="TRAF domain-like"/>
    <property type="match status" value="2"/>
</dbReference>
<evidence type="ECO:0000256" key="2">
    <source>
        <dbReference type="ARBA" id="ARBA00004123"/>
    </source>
</evidence>
<feature type="domain" description="MATH" evidence="21">
    <location>
        <begin position="491"/>
        <end position="640"/>
    </location>
</feature>
<dbReference type="PANTHER" id="PTHR10131">
    <property type="entry name" value="TNF RECEPTOR ASSOCIATED FACTOR"/>
    <property type="match status" value="1"/>
</dbReference>
<dbReference type="Proteomes" id="UP001164746">
    <property type="component" value="Chromosome 4"/>
</dbReference>
<feature type="zinc finger region" description="TRAF-type" evidence="18">
    <location>
        <begin position="131"/>
        <end position="182"/>
    </location>
</feature>
<keyword evidence="13 18" id="KW-0863">Zinc-finger</keyword>
<keyword evidence="12" id="KW-0677">Repeat</keyword>
<keyword evidence="11 18" id="KW-0479">Metal-binding</keyword>
<keyword evidence="15 18" id="KW-0862">Zinc</keyword>
<evidence type="ECO:0000256" key="17">
    <source>
        <dbReference type="ARBA" id="ARBA00030810"/>
    </source>
</evidence>
<dbReference type="PROSITE" id="PS50089">
    <property type="entry name" value="ZF_RING_2"/>
    <property type="match status" value="1"/>
</dbReference>
<dbReference type="InterPro" id="IPR049342">
    <property type="entry name" value="TRAF1-6_MATH_dom"/>
</dbReference>
<proteinExistence type="inferred from homology"/>
<organism evidence="23 24">
    <name type="scientific">Mya arenaria</name>
    <name type="common">Soft-shell clam</name>
    <dbReference type="NCBI Taxonomy" id="6604"/>
    <lineage>
        <taxon>Eukaryota</taxon>
        <taxon>Metazoa</taxon>
        <taxon>Spiralia</taxon>
        <taxon>Lophotrochozoa</taxon>
        <taxon>Mollusca</taxon>
        <taxon>Bivalvia</taxon>
        <taxon>Autobranchia</taxon>
        <taxon>Heteroconchia</taxon>
        <taxon>Euheterodonta</taxon>
        <taxon>Imparidentia</taxon>
        <taxon>Neoheterodontei</taxon>
        <taxon>Myida</taxon>
        <taxon>Myoidea</taxon>
        <taxon>Myidae</taxon>
        <taxon>Mya</taxon>
    </lineage>
</organism>
<dbReference type="InterPro" id="IPR012227">
    <property type="entry name" value="TNF_rcpt-assoc_TRAF_met"/>
</dbReference>
<dbReference type="InterPro" id="IPR001841">
    <property type="entry name" value="Znf_RING"/>
</dbReference>
<evidence type="ECO:0000256" key="7">
    <source>
        <dbReference type="ARBA" id="ARBA00012483"/>
    </source>
</evidence>
<evidence type="ECO:0000259" key="21">
    <source>
        <dbReference type="PROSITE" id="PS50144"/>
    </source>
</evidence>
<evidence type="ECO:0000256" key="19">
    <source>
        <dbReference type="SAM" id="MobiDB-lite"/>
    </source>
</evidence>
<evidence type="ECO:0000259" key="20">
    <source>
        <dbReference type="PROSITE" id="PS50089"/>
    </source>
</evidence>
<keyword evidence="8" id="KW-0963">Cytoplasm</keyword>
<evidence type="ECO:0000256" key="11">
    <source>
        <dbReference type="ARBA" id="ARBA00022723"/>
    </source>
</evidence>